<feature type="chain" id="PRO_5046232219" description="CNP1-like uncharacterized domain-containing protein" evidence="1">
    <location>
        <begin position="19"/>
        <end position="162"/>
    </location>
</feature>
<evidence type="ECO:0000256" key="1">
    <source>
        <dbReference type="SAM" id="SignalP"/>
    </source>
</evidence>
<reference evidence="2 3" key="1">
    <citation type="submission" date="2022-10" db="EMBL/GenBank/DDBJ databases">
        <title>Luteolibacter flavescens strain MCCC 1K03193, whole genome shotgun sequencing project.</title>
        <authorList>
            <person name="Zhao G."/>
            <person name="Shen L."/>
        </authorList>
    </citation>
    <scope>NUCLEOTIDE SEQUENCE [LARGE SCALE GENOMIC DNA]</scope>
    <source>
        <strain evidence="2 3">MCCC 1K03193</strain>
    </source>
</reference>
<dbReference type="Proteomes" id="UP001207930">
    <property type="component" value="Unassembled WGS sequence"/>
</dbReference>
<evidence type="ECO:0000313" key="2">
    <source>
        <dbReference type="EMBL" id="MCW1886956.1"/>
    </source>
</evidence>
<feature type="signal peptide" evidence="1">
    <location>
        <begin position="1"/>
        <end position="18"/>
    </location>
</feature>
<organism evidence="2 3">
    <name type="scientific">Luteolibacter flavescens</name>
    <dbReference type="NCBI Taxonomy" id="1859460"/>
    <lineage>
        <taxon>Bacteria</taxon>
        <taxon>Pseudomonadati</taxon>
        <taxon>Verrucomicrobiota</taxon>
        <taxon>Verrucomicrobiia</taxon>
        <taxon>Verrucomicrobiales</taxon>
        <taxon>Verrucomicrobiaceae</taxon>
        <taxon>Luteolibacter</taxon>
    </lineage>
</organism>
<name>A0ABT3FUP9_9BACT</name>
<proteinExistence type="predicted"/>
<evidence type="ECO:0000313" key="3">
    <source>
        <dbReference type="Proteomes" id="UP001207930"/>
    </source>
</evidence>
<gene>
    <name evidence="2" type="ORF">OKA04_19610</name>
</gene>
<comment type="caution">
    <text evidence="2">The sequence shown here is derived from an EMBL/GenBank/DDBJ whole genome shotgun (WGS) entry which is preliminary data.</text>
</comment>
<evidence type="ECO:0008006" key="4">
    <source>
        <dbReference type="Google" id="ProtNLM"/>
    </source>
</evidence>
<keyword evidence="3" id="KW-1185">Reference proteome</keyword>
<accession>A0ABT3FUP9</accession>
<keyword evidence="1" id="KW-0732">Signal</keyword>
<sequence>MKRALLTALIISAFPLSAQQVAKPAAMRANEHREVTSASASLLAGALNFRPDGTAHATHKVGNFSTRVELKDLSLQEIIKQPVTKEDQAKGITRRYHAKLVCRAHRIWEGSQARWSEWRSSSYGFFPSTIVVEEVNGKLVASARRLTDFSPGTDGAMTVSTR</sequence>
<dbReference type="EMBL" id="JAPDDS010000013">
    <property type="protein sequence ID" value="MCW1886956.1"/>
    <property type="molecule type" value="Genomic_DNA"/>
</dbReference>
<protein>
    <recommendedName>
        <fullName evidence="4">CNP1-like uncharacterized domain-containing protein</fullName>
    </recommendedName>
</protein>
<dbReference type="RefSeq" id="WP_264502911.1">
    <property type="nucleotide sequence ID" value="NZ_JAPDDS010000013.1"/>
</dbReference>